<comment type="caution">
    <text evidence="1">The sequence shown here is derived from an EMBL/GenBank/DDBJ whole genome shotgun (WGS) entry which is preliminary data.</text>
</comment>
<evidence type="ECO:0000313" key="2">
    <source>
        <dbReference type="Proteomes" id="UP000230094"/>
    </source>
</evidence>
<gene>
    <name evidence="1" type="ORF">COU49_02515</name>
</gene>
<accession>A0A2H0TD56</accession>
<organism evidence="1 2">
    <name type="scientific">Candidatus Nomurabacteria bacterium CG10_big_fil_rev_8_21_14_0_10_35_16</name>
    <dbReference type="NCBI Taxonomy" id="1974731"/>
    <lineage>
        <taxon>Bacteria</taxon>
        <taxon>Candidatus Nomuraibacteriota</taxon>
    </lineage>
</organism>
<name>A0A2H0TD56_9BACT</name>
<evidence type="ECO:0000313" key="1">
    <source>
        <dbReference type="EMBL" id="PIR68195.1"/>
    </source>
</evidence>
<dbReference type="EMBL" id="PFCQ01000013">
    <property type="protein sequence ID" value="PIR68195.1"/>
    <property type="molecule type" value="Genomic_DNA"/>
</dbReference>
<proteinExistence type="predicted"/>
<reference evidence="2" key="1">
    <citation type="submission" date="2017-09" db="EMBL/GenBank/DDBJ databases">
        <title>Depth-based differentiation of microbial function through sediment-hosted aquifers and enrichment of novel symbionts in the deep terrestrial subsurface.</title>
        <authorList>
            <person name="Probst A.J."/>
            <person name="Ladd B."/>
            <person name="Jarett J.K."/>
            <person name="Geller-Mcgrath D.E."/>
            <person name="Sieber C.M.K."/>
            <person name="Emerson J.B."/>
            <person name="Anantharaman K."/>
            <person name="Thomas B.C."/>
            <person name="Malmstrom R."/>
            <person name="Stieglmeier M."/>
            <person name="Klingl A."/>
            <person name="Woyke T."/>
            <person name="Ryan C.M."/>
            <person name="Banfield J.F."/>
        </authorList>
    </citation>
    <scope>NUCLEOTIDE SEQUENCE [LARGE SCALE GENOMIC DNA]</scope>
</reference>
<protein>
    <submittedName>
        <fullName evidence="1">Uncharacterized protein</fullName>
    </submittedName>
</protein>
<dbReference type="Proteomes" id="UP000230094">
    <property type="component" value="Unassembled WGS sequence"/>
</dbReference>
<dbReference type="AlphaFoldDB" id="A0A2H0TD56"/>
<sequence length="215" mass="24264">MSVPKDLNNIDQAVFGLIIESFFKYKQLNPTGVWLEDFHLVNINYREAVESLVRLKGRDLITDFKFGYGGISLDVGGYIVSEEDTEDMENWALFQIHVNKDSMKKNEFKPSRIISIGTDGKLYVGGNSSEFLEKDSGRLKMFIRLARQSGKNNKFVPTKELEEIGGKSTSKQVAKELGEVGNNLALKIYDNNKISLIEGKKGSGYRLLLEVSIRE</sequence>